<dbReference type="Proteomes" id="UP001456524">
    <property type="component" value="Unassembled WGS sequence"/>
</dbReference>
<proteinExistence type="predicted"/>
<name>A0ABR1Y1I5_9PEZI</name>
<comment type="caution">
    <text evidence="2">The sequence shown here is derived from an EMBL/GenBank/DDBJ whole genome shotgun (WGS) entry which is preliminary data.</text>
</comment>
<evidence type="ECO:0000256" key="1">
    <source>
        <dbReference type="SAM" id="MobiDB-lite"/>
    </source>
</evidence>
<feature type="region of interest" description="Disordered" evidence="1">
    <location>
        <begin position="1"/>
        <end position="52"/>
    </location>
</feature>
<accession>A0ABR1Y1I5</accession>
<evidence type="ECO:0000313" key="2">
    <source>
        <dbReference type="EMBL" id="KAK8175040.1"/>
    </source>
</evidence>
<reference evidence="2 3" key="1">
    <citation type="journal article" date="2022" name="G3 (Bethesda)">
        <title>Enemy or ally: a genomic approach to elucidate the lifestyle of Phyllosticta citrichinaensis.</title>
        <authorList>
            <person name="Buijs V.A."/>
            <person name="Groenewald J.Z."/>
            <person name="Haridas S."/>
            <person name="LaButti K.M."/>
            <person name="Lipzen A."/>
            <person name="Martin F.M."/>
            <person name="Barry K."/>
            <person name="Grigoriev I.V."/>
            <person name="Crous P.W."/>
            <person name="Seidl M.F."/>
        </authorList>
    </citation>
    <scope>NUCLEOTIDE SEQUENCE [LARGE SCALE GENOMIC DNA]</scope>
    <source>
        <strain evidence="2 3">CBS 129764</strain>
    </source>
</reference>
<sequence>MQGQMELNSQTIVQMDASKQASKQKMNRKSTEKTNRRAKTKSSHRGRPRIDGCGGYSVRKQHALLAKTNENETTIVRIVYDGSQAVDVTLNDRSLGAAVSISPSRYTVPFLRHPAAYTILTAWSTTDFPLFLGFLLACLVIFSPARASSLASSTGANVDETTIVQIRLAINTAPMFPFREQSSMVAVTLREQSHSAIFHAQSRAYNHLIQYN</sequence>
<evidence type="ECO:0000313" key="3">
    <source>
        <dbReference type="Proteomes" id="UP001456524"/>
    </source>
</evidence>
<keyword evidence="3" id="KW-1185">Reference proteome</keyword>
<protein>
    <submittedName>
        <fullName evidence="2">Uncharacterized protein</fullName>
    </submittedName>
</protein>
<feature type="compositionally biased region" description="Polar residues" evidence="1">
    <location>
        <begin position="1"/>
        <end position="24"/>
    </location>
</feature>
<gene>
    <name evidence="2" type="ORF">IWX90DRAFT_98835</name>
</gene>
<dbReference type="EMBL" id="JBBWUH010000002">
    <property type="protein sequence ID" value="KAK8175040.1"/>
    <property type="molecule type" value="Genomic_DNA"/>
</dbReference>
<feature type="compositionally biased region" description="Basic residues" evidence="1">
    <location>
        <begin position="36"/>
        <end position="47"/>
    </location>
</feature>
<organism evidence="2 3">
    <name type="scientific">Phyllosticta citrichinensis</name>
    <dbReference type="NCBI Taxonomy" id="1130410"/>
    <lineage>
        <taxon>Eukaryota</taxon>
        <taxon>Fungi</taxon>
        <taxon>Dikarya</taxon>
        <taxon>Ascomycota</taxon>
        <taxon>Pezizomycotina</taxon>
        <taxon>Dothideomycetes</taxon>
        <taxon>Dothideomycetes incertae sedis</taxon>
        <taxon>Botryosphaeriales</taxon>
        <taxon>Phyllostictaceae</taxon>
        <taxon>Phyllosticta</taxon>
    </lineage>
</organism>